<comment type="caution">
    <text evidence="2">The sequence shown here is derived from an EMBL/GenBank/DDBJ whole genome shotgun (WGS) entry which is preliminary data.</text>
</comment>
<dbReference type="AlphaFoldDB" id="A0AAP0LVN2"/>
<dbReference type="EMBL" id="JBCGBO010000024">
    <property type="protein sequence ID" value="KAK9182935.1"/>
    <property type="molecule type" value="Genomic_DNA"/>
</dbReference>
<protein>
    <submittedName>
        <fullName evidence="2">Uncharacterized protein</fullName>
    </submittedName>
</protein>
<proteinExistence type="predicted"/>
<evidence type="ECO:0000313" key="2">
    <source>
        <dbReference type="EMBL" id="KAK9182935.1"/>
    </source>
</evidence>
<organism evidence="2 3">
    <name type="scientific">Citrus x changshan-huyou</name>
    <dbReference type="NCBI Taxonomy" id="2935761"/>
    <lineage>
        <taxon>Eukaryota</taxon>
        <taxon>Viridiplantae</taxon>
        <taxon>Streptophyta</taxon>
        <taxon>Embryophyta</taxon>
        <taxon>Tracheophyta</taxon>
        <taxon>Spermatophyta</taxon>
        <taxon>Magnoliopsida</taxon>
        <taxon>eudicotyledons</taxon>
        <taxon>Gunneridae</taxon>
        <taxon>Pentapetalae</taxon>
        <taxon>rosids</taxon>
        <taxon>malvids</taxon>
        <taxon>Sapindales</taxon>
        <taxon>Rutaceae</taxon>
        <taxon>Aurantioideae</taxon>
        <taxon>Citrus</taxon>
    </lineage>
</organism>
<evidence type="ECO:0000256" key="1">
    <source>
        <dbReference type="SAM" id="MobiDB-lite"/>
    </source>
</evidence>
<evidence type="ECO:0000313" key="3">
    <source>
        <dbReference type="Proteomes" id="UP001428341"/>
    </source>
</evidence>
<gene>
    <name evidence="2" type="ORF">WN944_026083</name>
</gene>
<reference evidence="2 3" key="1">
    <citation type="submission" date="2024-05" db="EMBL/GenBank/DDBJ databases">
        <title>Haplotype-resolved chromosome-level genome assembly of Huyou (Citrus changshanensis).</title>
        <authorList>
            <person name="Miao C."/>
            <person name="Chen W."/>
            <person name="Wu Y."/>
            <person name="Wang L."/>
            <person name="Zhao S."/>
            <person name="Grierson D."/>
            <person name="Xu C."/>
            <person name="Chen K."/>
        </authorList>
    </citation>
    <scope>NUCLEOTIDE SEQUENCE [LARGE SCALE GENOMIC DNA]</scope>
    <source>
        <strain evidence="2">01-14</strain>
        <tissue evidence="2">Leaf</tissue>
    </source>
</reference>
<dbReference type="Proteomes" id="UP001428341">
    <property type="component" value="Unassembled WGS sequence"/>
</dbReference>
<accession>A0AAP0LVN2</accession>
<keyword evidence="3" id="KW-1185">Reference proteome</keyword>
<feature type="compositionally biased region" description="Low complexity" evidence="1">
    <location>
        <begin position="1"/>
        <end position="13"/>
    </location>
</feature>
<feature type="region of interest" description="Disordered" evidence="1">
    <location>
        <begin position="1"/>
        <end position="22"/>
    </location>
</feature>
<name>A0AAP0LVN2_9ROSI</name>
<sequence length="50" mass="5441">MTEATAETANRTESSPQLTEMGRLTLRGTLMGVRRKSSNGMTTAGIRKQN</sequence>